<dbReference type="InterPro" id="IPR022796">
    <property type="entry name" value="Chloroa_b-bind"/>
</dbReference>
<evidence type="ECO:0000256" key="2">
    <source>
        <dbReference type="ARBA" id="ARBA00004229"/>
    </source>
</evidence>
<keyword evidence="11" id="KW-1185">Reference proteome</keyword>
<evidence type="ECO:0000256" key="4">
    <source>
        <dbReference type="ARBA" id="ARBA00022528"/>
    </source>
</evidence>
<keyword evidence="9" id="KW-0732">Signal</keyword>
<gene>
    <name evidence="10" type="ORF">HJC23_000759</name>
</gene>
<keyword evidence="7" id="KW-0437">Light-harvesting polypeptide</keyword>
<dbReference type="Gene3D" id="1.10.3460.10">
    <property type="entry name" value="Chlorophyll a/b binding protein domain"/>
    <property type="match status" value="1"/>
</dbReference>
<dbReference type="InterPro" id="IPR001344">
    <property type="entry name" value="Chloro_AB-bd_pln"/>
</dbReference>
<comment type="subcellular location">
    <subcellularLocation>
        <location evidence="2">Plastid</location>
        <location evidence="2">Chloroplast</location>
    </subcellularLocation>
</comment>
<feature type="chain" id="PRO_5044872351" description="Fucoxanthin chlorophyll a/c binding protein" evidence="9">
    <location>
        <begin position="16"/>
        <end position="231"/>
    </location>
</feature>
<feature type="binding site" description="axial binding residue" evidence="8">
    <location>
        <position position="148"/>
    </location>
    <ligand>
        <name>chlorophyll b</name>
        <dbReference type="ChEBI" id="CHEBI:61721"/>
        <label>1</label>
    </ligand>
    <ligandPart>
        <name>Mg</name>
        <dbReference type="ChEBI" id="CHEBI:25107"/>
    </ligandPart>
</feature>
<dbReference type="Pfam" id="PF00504">
    <property type="entry name" value="Chloroa_b-bind"/>
    <property type="match status" value="1"/>
</dbReference>
<evidence type="ECO:0008006" key="12">
    <source>
        <dbReference type="Google" id="ProtNLM"/>
    </source>
</evidence>
<comment type="function">
    <text evidence="1">The light-harvesting complex (LHC) functions as a light receptor, it captures and delivers excitation energy to photosystems with which it is closely associated. Energy is transferred from the carotenoid and chlorophyll C (or B) to chlorophyll A and the photosynthetic reaction centers where it is used to synthesize ATP and reducing power.</text>
</comment>
<evidence type="ECO:0000256" key="5">
    <source>
        <dbReference type="ARBA" id="ARBA00022531"/>
    </source>
</evidence>
<feature type="binding site" evidence="8">
    <location>
        <position position="185"/>
    </location>
    <ligand>
        <name>chlorophyll b</name>
        <dbReference type="ChEBI" id="CHEBI:61721"/>
        <label>2</label>
    </ligand>
</feature>
<organism evidence="10 11">
    <name type="scientific">Cyclotella cryptica</name>
    <dbReference type="NCBI Taxonomy" id="29204"/>
    <lineage>
        <taxon>Eukaryota</taxon>
        <taxon>Sar</taxon>
        <taxon>Stramenopiles</taxon>
        <taxon>Ochrophyta</taxon>
        <taxon>Bacillariophyta</taxon>
        <taxon>Coscinodiscophyceae</taxon>
        <taxon>Thalassiosirophycidae</taxon>
        <taxon>Stephanodiscales</taxon>
        <taxon>Stephanodiscaceae</taxon>
        <taxon>Cyclotella</taxon>
    </lineage>
</organism>
<dbReference type="GO" id="GO:0030076">
    <property type="term" value="C:light-harvesting complex"/>
    <property type="evidence" value="ECO:0007669"/>
    <property type="project" value="UniProtKB-KW"/>
</dbReference>
<protein>
    <recommendedName>
        <fullName evidence="12">Fucoxanthin chlorophyll a/c binding protein</fullName>
    </recommendedName>
</protein>
<accession>A0ABD3PZI4</accession>
<comment type="similarity">
    <text evidence="3">Belongs to the fucoxanthin chlorophyll protein family.</text>
</comment>
<evidence type="ECO:0000313" key="10">
    <source>
        <dbReference type="EMBL" id="KAL3793217.1"/>
    </source>
</evidence>
<feature type="binding site" evidence="8">
    <location>
        <position position="76"/>
    </location>
    <ligand>
        <name>chlorophyll a</name>
        <dbReference type="ChEBI" id="CHEBI:58416"/>
        <label>1</label>
    </ligand>
</feature>
<keyword evidence="8" id="KW-0157">Chromophore</keyword>
<feature type="binding site" evidence="8">
    <location>
        <position position="189"/>
    </location>
    <ligand>
        <name>chlorophyll a</name>
        <dbReference type="ChEBI" id="CHEBI:58416"/>
        <label>1</label>
    </ligand>
</feature>
<dbReference type="AlphaFoldDB" id="A0ABD3PZI4"/>
<dbReference type="PANTHER" id="PTHR21649">
    <property type="entry name" value="CHLOROPHYLL A/B BINDING PROTEIN"/>
    <property type="match status" value="1"/>
</dbReference>
<comment type="caution">
    <text evidence="10">The sequence shown here is derived from an EMBL/GenBank/DDBJ whole genome shotgun (WGS) entry which is preliminary data.</text>
</comment>
<dbReference type="GO" id="GO:0009507">
    <property type="term" value="C:chloroplast"/>
    <property type="evidence" value="ECO:0007669"/>
    <property type="project" value="UniProtKB-SubCell"/>
</dbReference>
<name>A0ABD3PZI4_9STRA</name>
<evidence type="ECO:0000256" key="9">
    <source>
        <dbReference type="SAM" id="SignalP"/>
    </source>
</evidence>
<dbReference type="EMBL" id="JABMIG020000093">
    <property type="protein sequence ID" value="KAL3793217.1"/>
    <property type="molecule type" value="Genomic_DNA"/>
</dbReference>
<feature type="binding site" evidence="8">
    <location>
        <position position="191"/>
    </location>
    <ligand>
        <name>chlorophyll a</name>
        <dbReference type="ChEBI" id="CHEBI:58416"/>
        <label>1</label>
    </ligand>
</feature>
<dbReference type="SUPFAM" id="SSF103511">
    <property type="entry name" value="Chlorophyll a-b binding protein"/>
    <property type="match status" value="1"/>
</dbReference>
<evidence type="ECO:0000256" key="6">
    <source>
        <dbReference type="ARBA" id="ARBA00022640"/>
    </source>
</evidence>
<feature type="signal peptide" evidence="9">
    <location>
        <begin position="1"/>
        <end position="15"/>
    </location>
</feature>
<evidence type="ECO:0000256" key="7">
    <source>
        <dbReference type="ARBA" id="ARBA00023243"/>
    </source>
</evidence>
<evidence type="ECO:0000256" key="3">
    <source>
        <dbReference type="ARBA" id="ARBA00005933"/>
    </source>
</evidence>
<evidence type="ECO:0000256" key="8">
    <source>
        <dbReference type="PIRSR" id="PIRSR601344-1"/>
    </source>
</evidence>
<feature type="binding site" description="axial binding residue" evidence="8">
    <location>
        <position position="81"/>
    </location>
    <ligand>
        <name>chlorophyll b</name>
        <dbReference type="ChEBI" id="CHEBI:61721"/>
        <label>1</label>
    </ligand>
    <ligandPart>
        <name>Mg</name>
        <dbReference type="ChEBI" id="CHEBI:25107"/>
    </ligandPart>
</feature>
<keyword evidence="6" id="KW-0934">Plastid</keyword>
<dbReference type="Proteomes" id="UP001516023">
    <property type="component" value="Unassembled WGS sequence"/>
</dbReference>
<feature type="binding site" evidence="8">
    <location>
        <position position="186"/>
    </location>
    <ligand>
        <name>chlorophyll a</name>
        <dbReference type="ChEBI" id="CHEBI:58416"/>
        <label>1</label>
    </ligand>
</feature>
<sequence length="231" mass="25148">MKFSTLALFSSGVAAFAPPMRSPKHSLLAIHAFVPNNSEFCFGLPGKVAPFSDGFDPLGFCDRESYETMKTFRESEVTHGRVAMLAVVGFLVTEQPLEFHPLFNIGSKDIGPAIRHLDEVRAVAPVFFEILAVAIGASELRRALIGWEVGTGKNLQDNYYPGDIGFDPFGLKPQSAQEFDTMATKELNNGRLAMLAAIGFIAQELVNGKEIFVNLGVAPDTFDSSSLPIQF</sequence>
<proteinExistence type="inferred from homology"/>
<reference evidence="10 11" key="1">
    <citation type="journal article" date="2020" name="G3 (Bethesda)">
        <title>Improved Reference Genome for Cyclotella cryptica CCMP332, a Model for Cell Wall Morphogenesis, Salinity Adaptation, and Lipid Production in Diatoms (Bacillariophyta).</title>
        <authorList>
            <person name="Roberts W.R."/>
            <person name="Downey K.M."/>
            <person name="Ruck E.C."/>
            <person name="Traller J.C."/>
            <person name="Alverson A.J."/>
        </authorList>
    </citation>
    <scope>NUCLEOTIDE SEQUENCE [LARGE SCALE GENOMIC DNA]</scope>
    <source>
        <strain evidence="10 11">CCMP332</strain>
    </source>
</reference>
<evidence type="ECO:0000313" key="11">
    <source>
        <dbReference type="Proteomes" id="UP001516023"/>
    </source>
</evidence>
<keyword evidence="5" id="KW-0602">Photosynthesis</keyword>
<keyword evidence="8" id="KW-0148">Chlorophyll</keyword>
<evidence type="ECO:0000256" key="1">
    <source>
        <dbReference type="ARBA" id="ARBA00004022"/>
    </source>
</evidence>
<dbReference type="GO" id="GO:0015979">
    <property type="term" value="P:photosynthesis"/>
    <property type="evidence" value="ECO:0007669"/>
    <property type="project" value="UniProtKB-KW"/>
</dbReference>
<keyword evidence="4" id="KW-0150">Chloroplast</keyword>
<feature type="binding site" evidence="8">
    <location>
        <position position="79"/>
    </location>
    <ligand>
        <name>chlorophyll a</name>
        <dbReference type="ChEBI" id="CHEBI:58416"/>
        <label>1</label>
    </ligand>
</feature>
<feature type="binding site" evidence="8">
    <location>
        <position position="203"/>
    </location>
    <ligand>
        <name>chlorophyll a</name>
        <dbReference type="ChEBI" id="CHEBI:58416"/>
        <label>1</label>
    </ligand>
</feature>